<evidence type="ECO:0000313" key="2">
    <source>
        <dbReference type="Proteomes" id="UP000242222"/>
    </source>
</evidence>
<name>A0A1I5BCB8_9GAMM</name>
<gene>
    <name evidence="1" type="ORF">SAMN05216516_1169</name>
</gene>
<keyword evidence="2" id="KW-1185">Reference proteome</keyword>
<reference evidence="2" key="1">
    <citation type="submission" date="2016-10" db="EMBL/GenBank/DDBJ databases">
        <authorList>
            <person name="Varghese N."/>
            <person name="Submissions S."/>
        </authorList>
    </citation>
    <scope>NUCLEOTIDE SEQUENCE [LARGE SCALE GENOMIC DNA]</scope>
    <source>
        <strain evidence="2">N6PO6</strain>
    </source>
</reference>
<dbReference type="RefSeq" id="WP_092879903.1">
    <property type="nucleotide sequence ID" value="NZ_FOVC01000016.1"/>
</dbReference>
<proteinExistence type="predicted"/>
<protein>
    <submittedName>
        <fullName evidence="1">Uncharacterized protein</fullName>
    </submittedName>
</protein>
<evidence type="ECO:0000313" key="1">
    <source>
        <dbReference type="EMBL" id="SFN72364.1"/>
    </source>
</evidence>
<accession>A0A1I5BCB8</accession>
<dbReference type="Proteomes" id="UP000242222">
    <property type="component" value="Unassembled WGS sequence"/>
</dbReference>
<dbReference type="OrthoDB" id="7265848at2"/>
<organism evidence="1 2">
    <name type="scientific">Izhakiella capsodis</name>
    <dbReference type="NCBI Taxonomy" id="1367852"/>
    <lineage>
        <taxon>Bacteria</taxon>
        <taxon>Pseudomonadati</taxon>
        <taxon>Pseudomonadota</taxon>
        <taxon>Gammaproteobacteria</taxon>
        <taxon>Enterobacterales</taxon>
        <taxon>Erwiniaceae</taxon>
        <taxon>Izhakiella</taxon>
    </lineage>
</organism>
<sequence length="234" mass="26334">MSDKIIPAYLYQQYNDDENLQAFIDTYNSLAQGLYDWLKNANLAVYAGNGHAGQELRWLLKGLYGADAPVLMNRRQRSYGAYNALAFNQLAINAWDVVTSDAEVETSDDLFKRVMTWNFYKGDGFHFTIPWLKRRVLRFLTGVNGADVVNDQRWSVSVLFSDAGAAVSVINGYRELTDTAVLNSAAYNTRSFNEAKSTLYKANSYGYATFFKQAFEGGILHMPFYQPVSVTVVG</sequence>
<dbReference type="EMBL" id="FOVC01000016">
    <property type="protein sequence ID" value="SFN72364.1"/>
    <property type="molecule type" value="Genomic_DNA"/>
</dbReference>
<dbReference type="AlphaFoldDB" id="A0A1I5BCB8"/>